<reference evidence="6 7" key="2">
    <citation type="submission" date="2009-02" db="EMBL/GenBank/DDBJ databases">
        <title>Draft genome sequence of Clostridium methylpentosum (DSM 5476).</title>
        <authorList>
            <person name="Sudarsanam P."/>
            <person name="Ley R."/>
            <person name="Guruge J."/>
            <person name="Turnbaugh P.J."/>
            <person name="Mahowald M."/>
            <person name="Liep D."/>
            <person name="Gordon J."/>
        </authorList>
    </citation>
    <scope>NUCLEOTIDE SEQUENCE [LARGE SCALE GENOMIC DNA]</scope>
    <source>
        <strain evidence="6 7">DSM 5476</strain>
    </source>
</reference>
<dbReference type="Gene3D" id="1.10.1660.10">
    <property type="match status" value="1"/>
</dbReference>
<dbReference type="GO" id="GO:0003677">
    <property type="term" value="F:DNA binding"/>
    <property type="evidence" value="ECO:0007669"/>
    <property type="project" value="UniProtKB-KW"/>
</dbReference>
<keyword evidence="3" id="KW-0010">Activator</keyword>
<dbReference type="PANTHER" id="PTHR30204:SF90">
    <property type="entry name" value="HTH-TYPE TRANSCRIPTIONAL ACTIVATOR MTA"/>
    <property type="match status" value="1"/>
</dbReference>
<keyword evidence="4" id="KW-0804">Transcription</keyword>
<dbReference type="GO" id="GO:0003700">
    <property type="term" value="F:DNA-binding transcription factor activity"/>
    <property type="evidence" value="ECO:0007669"/>
    <property type="project" value="InterPro"/>
</dbReference>
<dbReference type="SUPFAM" id="SSF46955">
    <property type="entry name" value="Putative DNA-binding domain"/>
    <property type="match status" value="1"/>
</dbReference>
<dbReference type="InterPro" id="IPR012925">
    <property type="entry name" value="TipAS_dom"/>
</dbReference>
<dbReference type="CDD" id="cd01106">
    <property type="entry name" value="HTH_TipAL-Mta"/>
    <property type="match status" value="1"/>
</dbReference>
<dbReference type="AlphaFoldDB" id="C0EBM8"/>
<dbReference type="EMBL" id="ACEC01000043">
    <property type="protein sequence ID" value="EEG31146.1"/>
    <property type="molecule type" value="Genomic_DNA"/>
</dbReference>
<keyword evidence="2" id="KW-0238">DNA-binding</keyword>
<keyword evidence="1" id="KW-0805">Transcription regulation</keyword>
<dbReference type="InterPro" id="IPR000551">
    <property type="entry name" value="MerR-type_HTH_dom"/>
</dbReference>
<dbReference type="Proteomes" id="UP000003340">
    <property type="component" value="Unassembled WGS sequence"/>
</dbReference>
<evidence type="ECO:0000259" key="5">
    <source>
        <dbReference type="PROSITE" id="PS50937"/>
    </source>
</evidence>
<dbReference type="SUPFAM" id="SSF89082">
    <property type="entry name" value="Antibiotic binding domain of TipA-like multidrug resistance regulators"/>
    <property type="match status" value="1"/>
</dbReference>
<dbReference type="PANTHER" id="PTHR30204">
    <property type="entry name" value="REDOX-CYCLING DRUG-SENSING TRANSCRIPTIONAL ACTIVATOR SOXR"/>
    <property type="match status" value="1"/>
</dbReference>
<evidence type="ECO:0000256" key="2">
    <source>
        <dbReference type="ARBA" id="ARBA00023125"/>
    </source>
</evidence>
<evidence type="ECO:0000313" key="6">
    <source>
        <dbReference type="EMBL" id="EEG31146.1"/>
    </source>
</evidence>
<dbReference type="PROSITE" id="PS50937">
    <property type="entry name" value="HTH_MERR_2"/>
    <property type="match status" value="1"/>
</dbReference>
<dbReference type="PRINTS" id="PR00040">
    <property type="entry name" value="HTHMERR"/>
</dbReference>
<dbReference type="eggNOG" id="COG0789">
    <property type="taxonomic scope" value="Bacteria"/>
</dbReference>
<proteinExistence type="predicted"/>
<reference evidence="6 7" key="1">
    <citation type="submission" date="2009-01" db="EMBL/GenBank/DDBJ databases">
        <authorList>
            <person name="Fulton L."/>
            <person name="Clifton S."/>
            <person name="Fulton B."/>
            <person name="Xu J."/>
            <person name="Minx P."/>
            <person name="Pepin K.H."/>
            <person name="Johnson M."/>
            <person name="Bhonagiri V."/>
            <person name="Nash W.E."/>
            <person name="Mardis E.R."/>
            <person name="Wilson R.K."/>
        </authorList>
    </citation>
    <scope>NUCLEOTIDE SEQUENCE [LARGE SCALE GENOMIC DNA]</scope>
    <source>
        <strain evidence="6 7">DSM 5476</strain>
    </source>
</reference>
<organism evidence="6 7">
    <name type="scientific">[Clostridium] methylpentosum DSM 5476</name>
    <dbReference type="NCBI Taxonomy" id="537013"/>
    <lineage>
        <taxon>Bacteria</taxon>
        <taxon>Bacillati</taxon>
        <taxon>Bacillota</taxon>
        <taxon>Clostridia</taxon>
        <taxon>Eubacteriales</taxon>
        <taxon>Oscillospiraceae</taxon>
        <taxon>Oscillospiraceae incertae sedis</taxon>
    </lineage>
</organism>
<dbReference type="Gene3D" id="1.10.490.50">
    <property type="entry name" value="Antibiotic binding domain of TipA-like multidrug resistance regulators"/>
    <property type="match status" value="1"/>
</dbReference>
<dbReference type="STRING" id="537013.CLOSTMETH_01246"/>
<dbReference type="Pfam" id="PF07739">
    <property type="entry name" value="TipAS"/>
    <property type="match status" value="1"/>
</dbReference>
<evidence type="ECO:0000256" key="1">
    <source>
        <dbReference type="ARBA" id="ARBA00023015"/>
    </source>
</evidence>
<dbReference type="Pfam" id="PF13411">
    <property type="entry name" value="MerR_1"/>
    <property type="match status" value="1"/>
</dbReference>
<name>C0EBM8_9FIRM</name>
<evidence type="ECO:0000256" key="3">
    <source>
        <dbReference type="ARBA" id="ARBA00023159"/>
    </source>
</evidence>
<evidence type="ECO:0000256" key="4">
    <source>
        <dbReference type="ARBA" id="ARBA00023163"/>
    </source>
</evidence>
<feature type="domain" description="HTH merR-type" evidence="5">
    <location>
        <begin position="10"/>
        <end position="79"/>
    </location>
</feature>
<comment type="caution">
    <text evidence="6">The sequence shown here is derived from an EMBL/GenBank/DDBJ whole genome shotgun (WGS) entry which is preliminary data.</text>
</comment>
<accession>C0EBM8</accession>
<protein>
    <submittedName>
        <fullName evidence="6">TipAS antibiotic-recognition domain protein</fullName>
    </submittedName>
</protein>
<evidence type="ECO:0000313" key="7">
    <source>
        <dbReference type="Proteomes" id="UP000003340"/>
    </source>
</evidence>
<dbReference type="InterPro" id="IPR047057">
    <property type="entry name" value="MerR_fam"/>
</dbReference>
<dbReference type="SMART" id="SM00422">
    <property type="entry name" value="HTH_MERR"/>
    <property type="match status" value="1"/>
</dbReference>
<gene>
    <name evidence="6" type="ORF">CLOSTMETH_01246</name>
</gene>
<keyword evidence="7" id="KW-1185">Reference proteome</keyword>
<sequence length="253" mass="28948">MELSKEEQGMKTVQQVAALCGITVRTLHYYDQIGLLRPAKTTDAGYRLYGDSELARLQQILFFRELDFPLKEIASILDSPSFDHNEALMQHREVLSLKRERLDGLIHLVDQLLKGEQTMSFQEFDTTKIEQAQQKYAQEAAERWGNTAAYQQSSKRTSGYSKEDWARISGETEQIYRGLAAQMDKPVSDPAVQQLVKEWQDLISRNFYDCTDEILAGLGEMYTADERFAKNINQYGDGLAQFLSDAIRCYCAN</sequence>
<dbReference type="InterPro" id="IPR036244">
    <property type="entry name" value="TipA-like_antibiotic-bd"/>
</dbReference>
<dbReference type="HOGENOM" id="CLU_060077_0_6_9"/>
<dbReference type="InterPro" id="IPR009061">
    <property type="entry name" value="DNA-bd_dom_put_sf"/>
</dbReference>